<gene>
    <name evidence="3" type="ORF">COT93_01615</name>
</gene>
<dbReference type="AlphaFoldDB" id="A0A2H0VB68"/>
<sequence>MKNDSWNLALKVMANVSGWIAFPVIIGLFLGRWLDNKFGTAPWLFLGTIGVSFTVSMYGLMINALKEFKQVEKEYRSNKTVELEKNKHQDNGRGND</sequence>
<dbReference type="EMBL" id="PFAL01000015">
    <property type="protein sequence ID" value="PIR95609.1"/>
    <property type="molecule type" value="Genomic_DNA"/>
</dbReference>
<evidence type="ECO:0000313" key="4">
    <source>
        <dbReference type="Proteomes" id="UP000229972"/>
    </source>
</evidence>
<dbReference type="Proteomes" id="UP000229972">
    <property type="component" value="Unassembled WGS sequence"/>
</dbReference>
<evidence type="ECO:0000256" key="2">
    <source>
        <dbReference type="SAM" id="Phobius"/>
    </source>
</evidence>
<feature type="transmembrane region" description="Helical" evidence="2">
    <location>
        <begin position="43"/>
        <end position="65"/>
    </location>
</feature>
<evidence type="ECO:0008006" key="5">
    <source>
        <dbReference type="Google" id="ProtNLM"/>
    </source>
</evidence>
<comment type="caution">
    <text evidence="3">The sequence shown here is derived from an EMBL/GenBank/DDBJ whole genome shotgun (WGS) entry which is preliminary data.</text>
</comment>
<evidence type="ECO:0000256" key="1">
    <source>
        <dbReference type="SAM" id="MobiDB-lite"/>
    </source>
</evidence>
<accession>A0A2H0VB68</accession>
<name>A0A2H0VB68_9BACT</name>
<keyword evidence="2" id="KW-0472">Membrane</keyword>
<protein>
    <recommendedName>
        <fullName evidence="5">F0F1 ATP synthase subunit</fullName>
    </recommendedName>
</protein>
<keyword evidence="2" id="KW-0812">Transmembrane</keyword>
<proteinExistence type="predicted"/>
<dbReference type="InterPro" id="IPR032820">
    <property type="entry name" value="ATPase_put"/>
</dbReference>
<keyword evidence="2" id="KW-1133">Transmembrane helix</keyword>
<feature type="transmembrane region" description="Helical" evidence="2">
    <location>
        <begin position="12"/>
        <end position="31"/>
    </location>
</feature>
<organism evidence="3 4">
    <name type="scientific">Candidatus Falkowbacteria bacterium CG10_big_fil_rev_8_21_14_0_10_37_18</name>
    <dbReference type="NCBI Taxonomy" id="1974562"/>
    <lineage>
        <taxon>Bacteria</taxon>
        <taxon>Candidatus Falkowiibacteriota</taxon>
    </lineage>
</organism>
<reference evidence="4" key="1">
    <citation type="submission" date="2017-09" db="EMBL/GenBank/DDBJ databases">
        <title>Depth-based differentiation of microbial function through sediment-hosted aquifers and enrichment of novel symbionts in the deep terrestrial subsurface.</title>
        <authorList>
            <person name="Probst A.J."/>
            <person name="Ladd B."/>
            <person name="Jarett J.K."/>
            <person name="Geller-Mcgrath D.E."/>
            <person name="Sieber C.M.K."/>
            <person name="Emerson J.B."/>
            <person name="Anantharaman K."/>
            <person name="Thomas B.C."/>
            <person name="Malmstrom R."/>
            <person name="Stieglmeier M."/>
            <person name="Klingl A."/>
            <person name="Woyke T."/>
            <person name="Ryan C.M."/>
            <person name="Banfield J.F."/>
        </authorList>
    </citation>
    <scope>NUCLEOTIDE SEQUENCE [LARGE SCALE GENOMIC DNA]</scope>
</reference>
<evidence type="ECO:0000313" key="3">
    <source>
        <dbReference type="EMBL" id="PIR95609.1"/>
    </source>
</evidence>
<feature type="region of interest" description="Disordered" evidence="1">
    <location>
        <begin position="77"/>
        <end position="96"/>
    </location>
</feature>
<dbReference type="Pfam" id="PF09527">
    <property type="entry name" value="ATPase_gene1"/>
    <property type="match status" value="1"/>
</dbReference>